<keyword evidence="2 5" id="KW-0812">Transmembrane</keyword>
<dbReference type="PANTHER" id="PTHR33507:SF7">
    <property type="entry name" value="HYPOTHETICAL MEMBRANE PROTEIN, CONSERVED"/>
    <property type="match status" value="1"/>
</dbReference>
<dbReference type="PIR" id="E75003">
    <property type="entry name" value="E75003"/>
</dbReference>
<feature type="transmembrane region" description="Helical" evidence="5">
    <location>
        <begin position="12"/>
        <end position="43"/>
    </location>
</feature>
<dbReference type="eggNOG" id="arCOG01912">
    <property type="taxonomic scope" value="Archaea"/>
</dbReference>
<dbReference type="Proteomes" id="UP000009139">
    <property type="component" value="Chromosome"/>
</dbReference>
<dbReference type="InterPro" id="IPR052165">
    <property type="entry name" value="Membrane_assoc_protease"/>
</dbReference>
<keyword evidence="3 5" id="KW-1133">Transmembrane helix</keyword>
<dbReference type="Pfam" id="PF01957">
    <property type="entry name" value="NfeD"/>
    <property type="match status" value="1"/>
</dbReference>
<dbReference type="InterPro" id="IPR002810">
    <property type="entry name" value="NfeD-like_C"/>
</dbReference>
<dbReference type="PANTHER" id="PTHR33507">
    <property type="entry name" value="INNER MEMBRANE PROTEIN YBBJ"/>
    <property type="match status" value="1"/>
</dbReference>
<keyword evidence="4 5" id="KW-0472">Membrane</keyword>
<dbReference type="Proteomes" id="UP000000810">
    <property type="component" value="Chromosome"/>
</dbReference>
<proteinExistence type="predicted"/>
<name>Q9UYE5_PYRAB</name>
<dbReference type="PATRIC" id="fig|272844.11.peg.1662"/>
<dbReference type="HOGENOM" id="CLU_1850705_0_0_2"/>
<evidence type="ECO:0000256" key="5">
    <source>
        <dbReference type="SAM" id="Phobius"/>
    </source>
</evidence>
<dbReference type="KEGG" id="pab:PAB1325"/>
<evidence type="ECO:0000256" key="1">
    <source>
        <dbReference type="ARBA" id="ARBA00004141"/>
    </source>
</evidence>
<comment type="subcellular location">
    <subcellularLocation>
        <location evidence="1">Membrane</location>
        <topology evidence="1">Multi-pass membrane protein</topology>
    </subcellularLocation>
</comment>
<dbReference type="EMBL" id="HE613800">
    <property type="protein sequence ID" value="CCE71017.1"/>
    <property type="molecule type" value="Genomic_DNA"/>
</dbReference>
<sequence length="147" mass="16561">MMTMDALPISLLILGLLIIILDMMVSAFITPIGIAFSVLGLLLLFKVNFYLSFVISLISAVLSYMAFARMIKRETRDIGREKYTFELKGKTGKVVKVSEDHYLVEVEGDRWIAYSDEELKVGDTIVVEDVDGVKLKVRKAPRSRSPQ</sequence>
<dbReference type="SUPFAM" id="SSF141322">
    <property type="entry name" value="NfeD domain-like"/>
    <property type="match status" value="1"/>
</dbReference>
<dbReference type="AlphaFoldDB" id="Q9UYE5"/>
<dbReference type="EMBL" id="AJ248288">
    <property type="protein sequence ID" value="CAB50467.1"/>
    <property type="molecule type" value="Genomic_DNA"/>
</dbReference>
<evidence type="ECO:0000256" key="3">
    <source>
        <dbReference type="ARBA" id="ARBA00022989"/>
    </source>
</evidence>
<reference evidence="7" key="3">
    <citation type="journal article" date="2001" name="Genome Res.">
        <title>Genome evolution at the genus level: comparison of three complete genomes of hyperthermophilic archaea.</title>
        <authorList>
            <person name="Lecompte O."/>
            <person name="Ripp R."/>
            <person name="Puzos-Barbe V."/>
            <person name="Duprat S."/>
            <person name="Heilig R."/>
            <person name="Dietrich J."/>
            <person name="Thierry J.C."/>
            <person name="Poch O."/>
        </authorList>
    </citation>
    <scope>NUCLEOTIDE SEQUENCE</scope>
    <source>
        <strain evidence="7">Orsay</strain>
    </source>
</reference>
<feature type="domain" description="NfeD-like C-terminal" evidence="6">
    <location>
        <begin position="87"/>
        <end position="139"/>
    </location>
</feature>
<evidence type="ECO:0000313" key="7">
    <source>
        <dbReference type="EMBL" id="CAB50467.1"/>
    </source>
</evidence>
<evidence type="ECO:0000313" key="10">
    <source>
        <dbReference type="Proteomes" id="UP000009139"/>
    </source>
</evidence>
<evidence type="ECO:0000256" key="4">
    <source>
        <dbReference type="ARBA" id="ARBA00023136"/>
    </source>
</evidence>
<reference evidence="7" key="1">
    <citation type="submission" date="1999-07" db="EMBL/GenBank/DDBJ databases">
        <authorList>
            <person name="Genoscope"/>
        </authorList>
    </citation>
    <scope>NUCLEOTIDE SEQUENCE</scope>
    <source>
        <strain evidence="7">Orsay</strain>
    </source>
</reference>
<protein>
    <recommendedName>
        <fullName evidence="6">NfeD-like C-terminal domain-containing protein</fullName>
    </recommendedName>
</protein>
<dbReference type="Gene3D" id="2.40.50.140">
    <property type="entry name" value="Nucleic acid-binding proteins"/>
    <property type="match status" value="1"/>
</dbReference>
<reference evidence="7 9" key="4">
    <citation type="journal article" date="2003" name="Mol. Microbiol.">
        <title>An integrated analysis of the genome of the hyperthermophilic archaeon Pyrococcus abyssi.</title>
        <authorList>
            <person name="Cohen G."/>
            <person name="Barbe V."/>
            <person name="Flament D."/>
            <person name="Galperin M."/>
            <person name="Heilig R."/>
            <person name="Ripp R."/>
            <person name="Lecompte O."/>
            <person name="Prieur D."/>
            <person name="Poch O."/>
            <person name="Quellerou J."/>
            <person name="Thierry J.C."/>
            <person name="Van der Oost J."/>
            <person name="Weissenbach J."/>
            <person name="Zivanovic Y."/>
            <person name="Forterre P."/>
        </authorList>
    </citation>
    <scope>NUCLEOTIDE SEQUENCE [LARGE SCALE GENOMIC DNA]</scope>
    <source>
        <strain evidence="9">GE5 / Orsay</strain>
        <strain evidence="7">Orsay</strain>
    </source>
</reference>
<gene>
    <name evidence="7" type="ordered locus">PAB1325</name>
</gene>
<evidence type="ECO:0000313" key="9">
    <source>
        <dbReference type="Proteomes" id="UP000000810"/>
    </source>
</evidence>
<evidence type="ECO:0000259" key="6">
    <source>
        <dbReference type="Pfam" id="PF01957"/>
    </source>
</evidence>
<dbReference type="STRING" id="272844.PAB1325"/>
<reference evidence="8 10" key="5">
    <citation type="journal article" date="2012" name="Curr. Microbiol.">
        <title>Re-annotation of two hyperthermophilic archaea Pyrococcus abyssi GE5 and Pyrococcus furiosus DSM 3638.</title>
        <authorList>
            <person name="Gao J."/>
            <person name="Wang J."/>
        </authorList>
    </citation>
    <scope>GENOME REANNOTATION</scope>
    <source>
        <strain evidence="8">GE5</strain>
        <strain evidence="10">GE5 / Orsay</strain>
    </source>
</reference>
<keyword evidence="9" id="KW-1185">Reference proteome</keyword>
<evidence type="ECO:0000313" key="8">
    <source>
        <dbReference type="EMBL" id="CCE71017.1"/>
    </source>
</evidence>
<evidence type="ECO:0000256" key="2">
    <source>
        <dbReference type="ARBA" id="ARBA00022692"/>
    </source>
</evidence>
<feature type="transmembrane region" description="Helical" evidence="5">
    <location>
        <begin position="49"/>
        <end position="67"/>
    </location>
</feature>
<accession>Q9UYE5</accession>
<dbReference type="InterPro" id="IPR012340">
    <property type="entry name" value="NA-bd_OB-fold"/>
</dbReference>
<dbReference type="GO" id="GO:0016020">
    <property type="term" value="C:membrane"/>
    <property type="evidence" value="ECO:0007669"/>
    <property type="project" value="UniProtKB-SubCell"/>
</dbReference>
<reference evidence="7" key="2">
    <citation type="journal article" date="2000" name="J. Mol. Biol.">
        <title>Archaeal homologs of eukaryotic methylation guide small nucleolar RNAs: lessons from the Pyrococcus genomes.</title>
        <authorList>
            <person name="Gaspin C."/>
            <person name="Cavaille J."/>
            <person name="Erauso G."/>
        </authorList>
    </citation>
    <scope>NUCLEOTIDE SEQUENCE</scope>
    <source>
        <strain evidence="7">Orsay</strain>
    </source>
</reference>
<organism evidence="7 9">
    <name type="scientific">Pyrococcus abyssi (strain GE5 / Orsay)</name>
    <dbReference type="NCBI Taxonomy" id="272844"/>
    <lineage>
        <taxon>Archaea</taxon>
        <taxon>Methanobacteriati</taxon>
        <taxon>Methanobacteriota</taxon>
        <taxon>Thermococci</taxon>
        <taxon>Thermococcales</taxon>
        <taxon>Thermococcaceae</taxon>
        <taxon>Pyrococcus</taxon>
    </lineage>
</organism>